<dbReference type="Gene3D" id="3.30.1330.30">
    <property type="match status" value="1"/>
</dbReference>
<evidence type="ECO:0008006" key="3">
    <source>
        <dbReference type="Google" id="ProtNLM"/>
    </source>
</evidence>
<name>W4QF52_9BACI</name>
<proteinExistence type="predicted"/>
<dbReference type="AlphaFoldDB" id="W4QF52"/>
<dbReference type="STRING" id="1236971.JCM9152_2151"/>
<sequence length="131" mass="15201">MDQKMKDILDRGVFGSPEIKAEERNVFLSTIIERIYIALTKRQVYKKGTYPEVSALMKKYPNAHLYVNSDLNYQHYSNYLQEATKHQISYTIVNSTKPTAIGIVLAHPAQVSPEKDIFLKDDLYKKDMKEE</sequence>
<dbReference type="Pfam" id="PF07997">
    <property type="entry name" value="DUF1694"/>
    <property type="match status" value="1"/>
</dbReference>
<dbReference type="InterPro" id="IPR012543">
    <property type="entry name" value="DUF1694"/>
</dbReference>
<reference evidence="1" key="1">
    <citation type="journal article" date="2014" name="Genome Announc.">
        <title>Draft Genome Sequences of Three Alkaliphilic Bacillus Strains, Bacillus wakoensis JCM 9140T, Bacillus akibai JCM 9157T, and Bacillus hemicellulosilyticus JCM 9152T.</title>
        <authorList>
            <person name="Yuki M."/>
            <person name="Oshima K."/>
            <person name="Suda W."/>
            <person name="Oshida Y."/>
            <person name="Kitamura K."/>
            <person name="Iida T."/>
            <person name="Hattori M."/>
            <person name="Ohkuma M."/>
        </authorList>
    </citation>
    <scope>NUCLEOTIDE SEQUENCE [LARGE SCALE GENOMIC DNA]</scope>
    <source>
        <strain evidence="1">JCM 9152</strain>
    </source>
</reference>
<gene>
    <name evidence="1" type="ORF">JCM9152_2151</name>
</gene>
<dbReference type="Proteomes" id="UP000018895">
    <property type="component" value="Unassembled WGS sequence"/>
</dbReference>
<dbReference type="InterPro" id="IPR029064">
    <property type="entry name" value="Ribosomal_eL30-like_sf"/>
</dbReference>
<dbReference type="EMBL" id="BAUU01000013">
    <property type="protein sequence ID" value="GAE30735.1"/>
    <property type="molecule type" value="Genomic_DNA"/>
</dbReference>
<dbReference type="SUPFAM" id="SSF160515">
    <property type="entry name" value="YueI-like"/>
    <property type="match status" value="1"/>
</dbReference>
<dbReference type="RefSeq" id="WP_035343657.1">
    <property type="nucleotide sequence ID" value="NZ_BAUU01000013.1"/>
</dbReference>
<comment type="caution">
    <text evidence="1">The sequence shown here is derived from an EMBL/GenBank/DDBJ whole genome shotgun (WGS) entry which is preliminary data.</text>
</comment>
<accession>W4QF52</accession>
<organism evidence="1 2">
    <name type="scientific">Halalkalibacter hemicellulosilyticusJCM 9152</name>
    <dbReference type="NCBI Taxonomy" id="1236971"/>
    <lineage>
        <taxon>Bacteria</taxon>
        <taxon>Bacillati</taxon>
        <taxon>Bacillota</taxon>
        <taxon>Bacilli</taxon>
        <taxon>Bacillales</taxon>
        <taxon>Bacillaceae</taxon>
        <taxon>Halalkalibacter</taxon>
    </lineage>
</organism>
<protein>
    <recommendedName>
        <fullName evidence="3">DUF1694 domain-containing protein</fullName>
    </recommendedName>
</protein>
<keyword evidence="2" id="KW-1185">Reference proteome</keyword>
<evidence type="ECO:0000313" key="1">
    <source>
        <dbReference type="EMBL" id="GAE30735.1"/>
    </source>
</evidence>
<dbReference type="OrthoDB" id="95278at2"/>
<evidence type="ECO:0000313" key="2">
    <source>
        <dbReference type="Proteomes" id="UP000018895"/>
    </source>
</evidence>